<name>A0AC34R5E3_9BILA</name>
<organism evidence="1 2">
    <name type="scientific">Panagrolaimus sp. JU765</name>
    <dbReference type="NCBI Taxonomy" id="591449"/>
    <lineage>
        <taxon>Eukaryota</taxon>
        <taxon>Metazoa</taxon>
        <taxon>Ecdysozoa</taxon>
        <taxon>Nematoda</taxon>
        <taxon>Chromadorea</taxon>
        <taxon>Rhabditida</taxon>
        <taxon>Tylenchina</taxon>
        <taxon>Panagrolaimomorpha</taxon>
        <taxon>Panagrolaimoidea</taxon>
        <taxon>Panagrolaimidae</taxon>
        <taxon>Panagrolaimus</taxon>
    </lineage>
</organism>
<accession>A0AC34R5E3</accession>
<reference evidence="2" key="1">
    <citation type="submission" date="2022-11" db="UniProtKB">
        <authorList>
            <consortium name="WormBaseParasite"/>
        </authorList>
    </citation>
    <scope>IDENTIFICATION</scope>
</reference>
<proteinExistence type="predicted"/>
<evidence type="ECO:0000313" key="2">
    <source>
        <dbReference type="WBParaSite" id="JU765_v2.g3566.t1"/>
    </source>
</evidence>
<dbReference type="WBParaSite" id="JU765_v2.g3566.t1">
    <property type="protein sequence ID" value="JU765_v2.g3566.t1"/>
    <property type="gene ID" value="JU765_v2.g3566"/>
</dbReference>
<dbReference type="Proteomes" id="UP000887576">
    <property type="component" value="Unplaced"/>
</dbReference>
<evidence type="ECO:0000313" key="1">
    <source>
        <dbReference type="Proteomes" id="UP000887576"/>
    </source>
</evidence>
<protein>
    <submittedName>
        <fullName evidence="2">MULE transposase domain-containing protein</fullName>
    </submittedName>
</protein>
<sequence>MAFVGFFGDSIKNNPILYYESRRFPGQCYKYTWKRDVGDSKCYICYGCKKAKDENPGNPPNRQIRVNGAIFGEDPEGREHFCQMFSTLEVRGEQSLRRVGSQFAQSGKTKSELIGHLNQDLLQHHPEEALEIRAAMKTESSIGRNLKRKASDGIPAIEPGNIQPEFIHSLTPGGGILVREDVGGERPFTFMMDEKTKEIIRLASHLFCDGTFEKAPKREGFYQIYNVQATFSDLPERQQSFIVASGFLPNKTQETYILFFETFLREMDGDMGVHKTLHFDQETAAINAATRVFEPFHFTIKTCYFHYQKNCKDNSKKTGNGNYYLSIDENFQNWLRELIGSSHLPERWHEVVVQHCLNHRPILPNDLRPFHDNFVAYYQRQWSDKLRMINYYDGDGPRTNNSLEGFHNKANPRFKVALKAYRELFFDAVFAFSGTRNGTRLEKRETEYIQADIRIATARQSIRLYDVANVQPPMH</sequence>